<proteinExistence type="predicted"/>
<protein>
    <submittedName>
        <fullName evidence="3">DUF4041 domain-containing protein</fullName>
    </submittedName>
</protein>
<feature type="domain" description="Bacteriophage T5 Orf172 DNA-binding" evidence="2">
    <location>
        <begin position="198"/>
        <end position="281"/>
    </location>
</feature>
<evidence type="ECO:0000259" key="2">
    <source>
        <dbReference type="SMART" id="SM00974"/>
    </source>
</evidence>
<accession>A0ABT1PXT3</accession>
<dbReference type="SMART" id="SM00974">
    <property type="entry name" value="T5orf172"/>
    <property type="match status" value="1"/>
</dbReference>
<comment type="caution">
    <text evidence="3">The sequence shown here is derived from an EMBL/GenBank/DDBJ whole genome shotgun (WGS) entry which is preliminary data.</text>
</comment>
<dbReference type="InterPro" id="IPR025280">
    <property type="entry name" value="SNIPE"/>
</dbReference>
<dbReference type="EMBL" id="JANFNG010000013">
    <property type="protein sequence ID" value="MCQ4082483.1"/>
    <property type="molecule type" value="Genomic_DNA"/>
</dbReference>
<evidence type="ECO:0000313" key="3">
    <source>
        <dbReference type="EMBL" id="MCQ4082483.1"/>
    </source>
</evidence>
<dbReference type="Pfam" id="PF13455">
    <property type="entry name" value="MUG113"/>
    <property type="match status" value="1"/>
</dbReference>
<reference evidence="3" key="1">
    <citation type="submission" date="2022-06" db="EMBL/GenBank/DDBJ databases">
        <title>Draft genome sequence of Streptomyces sp. RB6PN25 isolated from peat swamp forest in Thailand.</title>
        <authorList>
            <person name="Duangmal K."/>
            <person name="Klaysubun C."/>
        </authorList>
    </citation>
    <scope>NUCLEOTIDE SEQUENCE</scope>
    <source>
        <strain evidence="3">RB6PN25</strain>
    </source>
</reference>
<dbReference type="Pfam" id="PF13250">
    <property type="entry name" value="SNIPE"/>
    <property type="match status" value="1"/>
</dbReference>
<name>A0ABT1PXT3_9ACTN</name>
<feature type="region of interest" description="Disordered" evidence="1">
    <location>
        <begin position="103"/>
        <end position="123"/>
    </location>
</feature>
<gene>
    <name evidence="3" type="ORF">NGB36_18210</name>
</gene>
<sequence>MQARNGDAVHSITNWQVNGSATEGRKMVRDFSKLMLRAYNAEADYAVRSMRPHRLASLVDRLDKSRATVARLGATMQIRISESYHRLRVRELELTADYLAKQEEEKERRRELRERQREEEKLQREIERERARLAKEQAHYRSALQRLRAASEGGAVDEAEVAQLEQQLAELEAAMAAVDAREANIRAGYVYVISNIGAFGESIVKIGLTRRLEPMDRVNELGDASVPFRFDVHALIFSEDAVGLERTLHQEFDDRRVNRVNLRREFFYVRPAEVREALQRFAGQHLLQFREEAEAPEWRASGGRSQ</sequence>
<organism evidence="3 4">
    <name type="scientific">Streptomyces humicola</name>
    <dbReference type="NCBI Taxonomy" id="2953240"/>
    <lineage>
        <taxon>Bacteria</taxon>
        <taxon>Bacillati</taxon>
        <taxon>Actinomycetota</taxon>
        <taxon>Actinomycetes</taxon>
        <taxon>Kitasatosporales</taxon>
        <taxon>Streptomycetaceae</taxon>
        <taxon>Streptomyces</taxon>
    </lineage>
</organism>
<dbReference type="Proteomes" id="UP001057702">
    <property type="component" value="Unassembled WGS sequence"/>
</dbReference>
<evidence type="ECO:0000313" key="4">
    <source>
        <dbReference type="Proteomes" id="UP001057702"/>
    </source>
</evidence>
<keyword evidence="4" id="KW-1185">Reference proteome</keyword>
<dbReference type="RefSeq" id="WP_255921389.1">
    <property type="nucleotide sequence ID" value="NZ_JANFNG010000013.1"/>
</dbReference>
<evidence type="ECO:0000256" key="1">
    <source>
        <dbReference type="SAM" id="MobiDB-lite"/>
    </source>
</evidence>
<dbReference type="InterPro" id="IPR018306">
    <property type="entry name" value="Phage_T5_Orf172_DNA-bd"/>
</dbReference>